<accession>A0A4Y8P7Z4</accession>
<reference evidence="7 8" key="1">
    <citation type="submission" date="2016-05" db="EMBL/GenBank/DDBJ databases">
        <title>Diversity and Homogeneity among Thermoacidophilic Verrucomicrobia Methanotrophs Linked with Geographical Origin.</title>
        <authorList>
            <person name="Erikstad H.-A."/>
            <person name="Smestad N.B."/>
            <person name="Ceballos R.M."/>
            <person name="Birkeland N.-K."/>
        </authorList>
    </citation>
    <scope>NUCLEOTIDE SEQUENCE [LARGE SCALE GENOMIC DNA]</scope>
    <source>
        <strain evidence="7 8">Phi</strain>
    </source>
</reference>
<feature type="active site" description="Proton donor/acceptor" evidence="5">
    <location>
        <position position="214"/>
    </location>
</feature>
<dbReference type="EMBL" id="LXQC01000176">
    <property type="protein sequence ID" value="TFE66593.1"/>
    <property type="molecule type" value="Genomic_DNA"/>
</dbReference>
<dbReference type="PROSITE" id="PS52035">
    <property type="entry name" value="PEPTIDASE_M14"/>
    <property type="match status" value="1"/>
</dbReference>
<dbReference type="GO" id="GO:0006508">
    <property type="term" value="P:proteolysis"/>
    <property type="evidence" value="ECO:0007669"/>
    <property type="project" value="InterPro"/>
</dbReference>
<evidence type="ECO:0000256" key="2">
    <source>
        <dbReference type="ARBA" id="ARBA00022723"/>
    </source>
</evidence>
<dbReference type="OrthoDB" id="184972at2"/>
<gene>
    <name evidence="7" type="ORF">A7Q10_01815</name>
</gene>
<evidence type="ECO:0000313" key="8">
    <source>
        <dbReference type="Proteomes" id="UP000297713"/>
    </source>
</evidence>
<dbReference type="Proteomes" id="UP000297713">
    <property type="component" value="Unassembled WGS sequence"/>
</dbReference>
<comment type="caution">
    <text evidence="7">The sequence shown here is derived from an EMBL/GenBank/DDBJ whole genome shotgun (WGS) entry which is preliminary data.</text>
</comment>
<proteinExistence type="inferred from homology"/>
<keyword evidence="3" id="KW-0378">Hydrolase</keyword>
<dbReference type="SUPFAM" id="SSF53187">
    <property type="entry name" value="Zn-dependent exopeptidases"/>
    <property type="match status" value="1"/>
</dbReference>
<organism evidence="7 8">
    <name type="scientific">Methylacidiphilum caldifontis</name>
    <dbReference type="NCBI Taxonomy" id="2795386"/>
    <lineage>
        <taxon>Bacteria</taxon>
        <taxon>Pseudomonadati</taxon>
        <taxon>Verrucomicrobiota</taxon>
        <taxon>Methylacidiphilae</taxon>
        <taxon>Methylacidiphilales</taxon>
        <taxon>Methylacidiphilaceae</taxon>
        <taxon>Methylacidiphilum (ex Ratnadevi et al. 2023)</taxon>
    </lineage>
</organism>
<sequence length="260" mass="29761">MAQIAKGLGWKRKLLCTVTRSLPVEAFYSPPCSVRSTAVKRVYISAGIHGDEPAGVLALIQWLENFRPSLLFSYHFTLIPLINPWGLKHNSRLNEHGVDLNRSFQNVNLSPIKEIRSFLEAQQPFDLCLLLHEDYDAHGIYLYEIPSNLQLGRKILDEVSKTFLIDSRPKIEGRKHNGGVLSRPLQKSRFEKIGYPEAVYLYFQFKCKRIYTIETPSEWDIEKRIKAHTQVIDTALSLIAEETTDHALEDNHALSSPKPH</sequence>
<comment type="cofactor">
    <cofactor evidence="1">
        <name>Zn(2+)</name>
        <dbReference type="ChEBI" id="CHEBI:29105"/>
    </cofactor>
</comment>
<protein>
    <submittedName>
        <fullName evidence="7">Deacylase</fullName>
    </submittedName>
</protein>
<dbReference type="Pfam" id="PF24827">
    <property type="entry name" value="AstE_AspA_cat"/>
    <property type="match status" value="1"/>
</dbReference>
<dbReference type="GO" id="GO:0008270">
    <property type="term" value="F:zinc ion binding"/>
    <property type="evidence" value="ECO:0007669"/>
    <property type="project" value="InterPro"/>
</dbReference>
<keyword evidence="2" id="KW-0479">Metal-binding</keyword>
<keyword evidence="8" id="KW-1185">Reference proteome</keyword>
<dbReference type="GO" id="GO:0004181">
    <property type="term" value="F:metallocarboxypeptidase activity"/>
    <property type="evidence" value="ECO:0007669"/>
    <property type="project" value="InterPro"/>
</dbReference>
<dbReference type="InterPro" id="IPR000834">
    <property type="entry name" value="Peptidase_M14"/>
</dbReference>
<name>A0A4Y8P7Z4_9BACT</name>
<evidence type="ECO:0000259" key="6">
    <source>
        <dbReference type="PROSITE" id="PS52035"/>
    </source>
</evidence>
<dbReference type="InterPro" id="IPR055438">
    <property type="entry name" value="AstE_AspA_cat"/>
</dbReference>
<dbReference type="AlphaFoldDB" id="A0A4Y8P7Z4"/>
<feature type="domain" description="Peptidase M14" evidence="6">
    <location>
        <begin position="1"/>
        <end position="239"/>
    </location>
</feature>
<comment type="similarity">
    <text evidence="5">Belongs to the peptidase M14 family.</text>
</comment>
<evidence type="ECO:0000256" key="4">
    <source>
        <dbReference type="ARBA" id="ARBA00022833"/>
    </source>
</evidence>
<dbReference type="Gene3D" id="3.40.630.10">
    <property type="entry name" value="Zn peptidases"/>
    <property type="match status" value="1"/>
</dbReference>
<dbReference type="GO" id="GO:0016788">
    <property type="term" value="F:hydrolase activity, acting on ester bonds"/>
    <property type="evidence" value="ECO:0007669"/>
    <property type="project" value="InterPro"/>
</dbReference>
<evidence type="ECO:0000313" key="7">
    <source>
        <dbReference type="EMBL" id="TFE66593.1"/>
    </source>
</evidence>
<dbReference type="CDD" id="cd06231">
    <property type="entry name" value="M14_REP34-like"/>
    <property type="match status" value="1"/>
</dbReference>
<evidence type="ECO:0000256" key="3">
    <source>
        <dbReference type="ARBA" id="ARBA00022801"/>
    </source>
</evidence>
<evidence type="ECO:0000256" key="1">
    <source>
        <dbReference type="ARBA" id="ARBA00001947"/>
    </source>
</evidence>
<evidence type="ECO:0000256" key="5">
    <source>
        <dbReference type="PROSITE-ProRule" id="PRU01379"/>
    </source>
</evidence>
<keyword evidence="4" id="KW-0862">Zinc</keyword>